<accession>Q48AE3</accession>
<name>Q48AE3_COLP3</name>
<feature type="signal peptide" evidence="1">
    <location>
        <begin position="1"/>
        <end position="19"/>
    </location>
</feature>
<dbReference type="Proteomes" id="UP000000547">
    <property type="component" value="Chromosome"/>
</dbReference>
<dbReference type="HOGENOM" id="CLU_1988838_0_0_6"/>
<dbReference type="KEGG" id="cps:CPS_0202"/>
<dbReference type="STRING" id="167879.CPS_0202"/>
<protein>
    <recommendedName>
        <fullName evidence="2">Rap1a immunity protein domain-containing protein</fullName>
    </recommendedName>
</protein>
<evidence type="ECO:0000313" key="3">
    <source>
        <dbReference type="EMBL" id="AAZ24334.1"/>
    </source>
</evidence>
<reference evidence="3" key="1">
    <citation type="journal article" date="2005" name="Proc. Natl. Acad. Sci. U.S.A.">
        <title>The psychrophilic lifestyle as revealed by the genome sequence of Colwellia psychrerythraea 34H through genomic and proteomic analyses.</title>
        <authorList>
            <person name="Methe B.A."/>
            <person name="Nelson K.E."/>
            <person name="Deming J.W."/>
            <person name="Momen B."/>
            <person name="Melamud E."/>
            <person name="Zhang X."/>
            <person name="Moult J."/>
            <person name="Madupu R."/>
            <person name="Nelson W.C."/>
            <person name="Dodson R.J."/>
            <person name="Brinkac L.M."/>
            <person name="Daugherty S.C."/>
            <person name="Durkin A.S."/>
            <person name="DeBoy R.T."/>
            <person name="Kolonay J.F."/>
            <person name="Sullivan S.A."/>
            <person name="Zhou L."/>
            <person name="Davidsen T.M."/>
            <person name="Wu M."/>
            <person name="Huston A.L."/>
            <person name="Lewis M."/>
            <person name="Weaver B."/>
            <person name="Weidman J.F."/>
            <person name="Khouri H."/>
            <person name="Utterback T.R."/>
            <person name="Feldblyum T.V."/>
            <person name="Fraser C.M."/>
        </authorList>
    </citation>
    <scope>NUCLEOTIDE SEQUENCE [LARGE SCALE GENOMIC DNA]</scope>
    <source>
        <strain evidence="3">34H</strain>
    </source>
</reference>
<evidence type="ECO:0000313" key="4">
    <source>
        <dbReference type="Proteomes" id="UP000000547"/>
    </source>
</evidence>
<dbReference type="InterPro" id="IPR041238">
    <property type="entry name" value="Rap1a"/>
</dbReference>
<sequence>MHKIIVFISLVLFSFPILATDGNALIVNIKNAIKYMESPSNYGSTSNFVDSVHLIGKVKGVLSTVKFSKAALNSSLFCPPDMIDVTQSLRVILKFAEDTPGMLHFSEDDLIIIALSKAWPCANNV</sequence>
<organism evidence="3 4">
    <name type="scientific">Colwellia psychrerythraea (strain 34H / ATCC BAA-681)</name>
    <name type="common">Vibrio psychroerythus</name>
    <dbReference type="NCBI Taxonomy" id="167879"/>
    <lineage>
        <taxon>Bacteria</taxon>
        <taxon>Pseudomonadati</taxon>
        <taxon>Pseudomonadota</taxon>
        <taxon>Gammaproteobacteria</taxon>
        <taxon>Alteromonadales</taxon>
        <taxon>Colwelliaceae</taxon>
        <taxon>Colwellia</taxon>
    </lineage>
</organism>
<feature type="domain" description="Rap1a immunity protein" evidence="2">
    <location>
        <begin position="53"/>
        <end position="121"/>
    </location>
</feature>
<proteinExistence type="predicted"/>
<gene>
    <name evidence="3" type="ordered locus">CPS_0202</name>
</gene>
<dbReference type="Pfam" id="PF18602">
    <property type="entry name" value="Rap1a"/>
    <property type="match status" value="1"/>
</dbReference>
<feature type="chain" id="PRO_5004234285" description="Rap1a immunity protein domain-containing protein" evidence="1">
    <location>
        <begin position="20"/>
        <end position="125"/>
    </location>
</feature>
<dbReference type="RefSeq" id="WP_011041077.1">
    <property type="nucleotide sequence ID" value="NC_003910.7"/>
</dbReference>
<keyword evidence="1" id="KW-0732">Signal</keyword>
<dbReference type="AlphaFoldDB" id="Q48AE3"/>
<evidence type="ECO:0000259" key="2">
    <source>
        <dbReference type="Pfam" id="PF18602"/>
    </source>
</evidence>
<evidence type="ECO:0000256" key="1">
    <source>
        <dbReference type="SAM" id="SignalP"/>
    </source>
</evidence>
<dbReference type="EMBL" id="CP000083">
    <property type="protein sequence ID" value="AAZ24334.1"/>
    <property type="molecule type" value="Genomic_DNA"/>
</dbReference>